<gene>
    <name evidence="3" type="ORF">CTER_2718</name>
</gene>
<dbReference type="GO" id="GO:0003677">
    <property type="term" value="F:DNA binding"/>
    <property type="evidence" value="ECO:0007669"/>
    <property type="project" value="UniProtKB-KW"/>
</dbReference>
<dbReference type="Pfam" id="PF01381">
    <property type="entry name" value="HTH_3"/>
    <property type="match status" value="1"/>
</dbReference>
<dbReference type="InterPro" id="IPR010982">
    <property type="entry name" value="Lambda_DNA-bd_dom_sf"/>
</dbReference>
<dbReference type="AlphaFoldDB" id="S0FIE0"/>
<dbReference type="PANTHER" id="PTHR46558">
    <property type="entry name" value="TRACRIPTIONAL REGULATORY PROTEIN-RELATED-RELATED"/>
    <property type="match status" value="1"/>
</dbReference>
<sequence length="106" mass="12088">MLRLKELREQRRLIQEGLALKLNVSQSTISAYEVGERVPDLETLIAIADFFNVSLDYLAGLSDLKQQIKQSDLSPGELEHIHTYRQLSDTDREKINAYIDGLQSRG</sequence>
<feature type="domain" description="HTH cro/C1-type" evidence="2">
    <location>
        <begin position="4"/>
        <end position="58"/>
    </location>
</feature>
<organism evidence="3 4">
    <name type="scientific">Ruminiclostridium cellobioparum subsp. termitidis CT1112</name>
    <dbReference type="NCBI Taxonomy" id="1195236"/>
    <lineage>
        <taxon>Bacteria</taxon>
        <taxon>Bacillati</taxon>
        <taxon>Bacillota</taxon>
        <taxon>Clostridia</taxon>
        <taxon>Eubacteriales</taxon>
        <taxon>Oscillospiraceae</taxon>
        <taxon>Ruminiclostridium</taxon>
    </lineage>
</organism>
<dbReference type="STRING" id="1195236.CTER_2718"/>
<dbReference type="CDD" id="cd00093">
    <property type="entry name" value="HTH_XRE"/>
    <property type="match status" value="1"/>
</dbReference>
<evidence type="ECO:0000313" key="3">
    <source>
        <dbReference type="EMBL" id="EMS71402.1"/>
    </source>
</evidence>
<protein>
    <submittedName>
        <fullName evidence="3">Putative transcriptional regulator</fullName>
    </submittedName>
</protein>
<proteinExistence type="predicted"/>
<dbReference type="Proteomes" id="UP000014155">
    <property type="component" value="Unassembled WGS sequence"/>
</dbReference>
<reference evidence="3 4" key="1">
    <citation type="journal article" date="2013" name="Genome Announc.">
        <title>Draft Genome Sequence of the Cellulolytic, Mesophilic, Anaerobic Bacterium Clostridium termitidis Strain CT1112 (DSM 5398).</title>
        <authorList>
            <person name="Lal S."/>
            <person name="Ramachandran U."/>
            <person name="Zhang X."/>
            <person name="Munir R."/>
            <person name="Sparling R."/>
            <person name="Levin D.B."/>
        </authorList>
    </citation>
    <scope>NUCLEOTIDE SEQUENCE [LARGE SCALE GENOMIC DNA]</scope>
    <source>
        <strain evidence="3 4">CT1112</strain>
    </source>
</reference>
<dbReference type="SMART" id="SM00530">
    <property type="entry name" value="HTH_XRE"/>
    <property type="match status" value="1"/>
</dbReference>
<dbReference type="InterPro" id="IPR001387">
    <property type="entry name" value="Cro/C1-type_HTH"/>
</dbReference>
<dbReference type="eggNOG" id="COG1476">
    <property type="taxonomic scope" value="Bacteria"/>
</dbReference>
<keyword evidence="1" id="KW-0238">DNA-binding</keyword>
<dbReference type="PANTHER" id="PTHR46558:SF11">
    <property type="entry name" value="HTH-TYPE TRANSCRIPTIONAL REGULATOR XRE"/>
    <property type="match status" value="1"/>
</dbReference>
<evidence type="ECO:0000313" key="4">
    <source>
        <dbReference type="Proteomes" id="UP000014155"/>
    </source>
</evidence>
<dbReference type="SUPFAM" id="SSF47413">
    <property type="entry name" value="lambda repressor-like DNA-binding domains"/>
    <property type="match status" value="1"/>
</dbReference>
<keyword evidence="4" id="KW-1185">Reference proteome</keyword>
<dbReference type="PATRIC" id="fig|1195236.3.peg.3038"/>
<comment type="caution">
    <text evidence="3">The sequence shown here is derived from an EMBL/GenBank/DDBJ whole genome shotgun (WGS) entry which is preliminary data.</text>
</comment>
<dbReference type="PROSITE" id="PS50943">
    <property type="entry name" value="HTH_CROC1"/>
    <property type="match status" value="1"/>
</dbReference>
<dbReference type="Gene3D" id="1.10.260.40">
    <property type="entry name" value="lambda repressor-like DNA-binding domains"/>
    <property type="match status" value="1"/>
</dbReference>
<evidence type="ECO:0000259" key="2">
    <source>
        <dbReference type="PROSITE" id="PS50943"/>
    </source>
</evidence>
<dbReference type="EMBL" id="AORV01000038">
    <property type="protein sequence ID" value="EMS71402.1"/>
    <property type="molecule type" value="Genomic_DNA"/>
</dbReference>
<name>S0FIE0_RUMCE</name>
<evidence type="ECO:0000256" key="1">
    <source>
        <dbReference type="ARBA" id="ARBA00023125"/>
    </source>
</evidence>
<accession>S0FIE0</accession>
<dbReference type="RefSeq" id="WP_004626495.1">
    <property type="nucleotide sequence ID" value="NZ_AORV01000038.1"/>
</dbReference>